<sequence>MKQFCQHAAFQVQASSAGLKRSMARLLKLTLLVPQYLALQLADSFVKGLSMKMKKQLEQA</sequence>
<dbReference type="InParanoid" id="K4D3L9"/>
<dbReference type="HOGENOM" id="CLU_2946126_0_0_1"/>
<keyword evidence="2" id="KW-1185">Reference proteome</keyword>
<organism evidence="1">
    <name type="scientific">Solanum lycopersicum</name>
    <name type="common">Tomato</name>
    <name type="synonym">Lycopersicon esculentum</name>
    <dbReference type="NCBI Taxonomy" id="4081"/>
    <lineage>
        <taxon>Eukaryota</taxon>
        <taxon>Viridiplantae</taxon>
        <taxon>Streptophyta</taxon>
        <taxon>Embryophyta</taxon>
        <taxon>Tracheophyta</taxon>
        <taxon>Spermatophyta</taxon>
        <taxon>Magnoliopsida</taxon>
        <taxon>eudicotyledons</taxon>
        <taxon>Gunneridae</taxon>
        <taxon>Pentapetalae</taxon>
        <taxon>asterids</taxon>
        <taxon>lamiids</taxon>
        <taxon>Solanales</taxon>
        <taxon>Solanaceae</taxon>
        <taxon>Solanoideae</taxon>
        <taxon>Solaneae</taxon>
        <taxon>Solanum</taxon>
        <taxon>Solanum subgen. Lycopersicon</taxon>
    </lineage>
</organism>
<proteinExistence type="predicted"/>
<reference evidence="1" key="1">
    <citation type="journal article" date="2012" name="Nature">
        <title>The tomato genome sequence provides insights into fleshy fruit evolution.</title>
        <authorList>
            <consortium name="Tomato Genome Consortium"/>
        </authorList>
    </citation>
    <scope>NUCLEOTIDE SEQUENCE [LARGE SCALE GENOMIC DNA]</scope>
    <source>
        <strain evidence="1">cv. Heinz 1706</strain>
    </source>
</reference>
<dbReference type="PaxDb" id="4081-Solyc10g084330.1.1"/>
<accession>K4D3L9</accession>
<dbReference type="EnsemblPlants" id="Solyc10g084330.1.1">
    <property type="protein sequence ID" value="Solyc10g084330.1.1"/>
    <property type="gene ID" value="Solyc10g084330.1"/>
</dbReference>
<evidence type="ECO:0000313" key="1">
    <source>
        <dbReference type="EnsemblPlants" id="Solyc10g084330.1.1"/>
    </source>
</evidence>
<protein>
    <submittedName>
        <fullName evidence="1">Uncharacterized protein</fullName>
    </submittedName>
</protein>
<dbReference type="Proteomes" id="UP000004994">
    <property type="component" value="Chromosome 10"/>
</dbReference>
<reference evidence="1" key="2">
    <citation type="submission" date="2015-06" db="UniProtKB">
        <authorList>
            <consortium name="EnsemblPlants"/>
        </authorList>
    </citation>
    <scope>IDENTIFICATION</scope>
    <source>
        <strain evidence="1">cv. Heinz 1706</strain>
    </source>
</reference>
<name>K4D3L9_SOLLC</name>
<dbReference type="Gramene" id="Solyc10g084330.1.1">
    <property type="protein sequence ID" value="Solyc10g084330.1.1"/>
    <property type="gene ID" value="Solyc10g084330.1"/>
</dbReference>
<dbReference type="AlphaFoldDB" id="K4D3L9"/>
<evidence type="ECO:0000313" key="2">
    <source>
        <dbReference type="Proteomes" id="UP000004994"/>
    </source>
</evidence>